<name>A0A828Z4N4_9LEPT</name>
<protein>
    <submittedName>
        <fullName evidence="1">Uncharacterized protein</fullName>
    </submittedName>
</protein>
<dbReference type="AlphaFoldDB" id="A0A828Z4N4"/>
<evidence type="ECO:0000313" key="1">
    <source>
        <dbReference type="EMBL" id="EKR64967.1"/>
    </source>
</evidence>
<dbReference type="Proteomes" id="UP000001338">
    <property type="component" value="Unassembled WGS sequence"/>
</dbReference>
<dbReference type="RefSeq" id="WP_004499338.1">
    <property type="nucleotide sequence ID" value="NZ_AFLV02000029.1"/>
</dbReference>
<comment type="caution">
    <text evidence="1">The sequence shown here is derived from an EMBL/GenBank/DDBJ whole genome shotgun (WGS) entry which is preliminary data.</text>
</comment>
<sequence length="62" mass="7360">MIINYFKIEPSNINKSKLYEYEKYIGLPLYNEAILKYNGFRKALTIRKKLKLNSLENISSND</sequence>
<gene>
    <name evidence="1" type="ORF">LEP1GSC036_2290</name>
</gene>
<dbReference type="EMBL" id="AFLV02000029">
    <property type="protein sequence ID" value="EKR64967.1"/>
    <property type="molecule type" value="Genomic_DNA"/>
</dbReference>
<organism evidence="1 2">
    <name type="scientific">Leptospira weilii str. 2006001853</name>
    <dbReference type="NCBI Taxonomy" id="1001589"/>
    <lineage>
        <taxon>Bacteria</taxon>
        <taxon>Pseudomonadati</taxon>
        <taxon>Spirochaetota</taxon>
        <taxon>Spirochaetia</taxon>
        <taxon>Leptospirales</taxon>
        <taxon>Leptospiraceae</taxon>
        <taxon>Leptospira</taxon>
    </lineage>
</organism>
<evidence type="ECO:0000313" key="2">
    <source>
        <dbReference type="Proteomes" id="UP000001338"/>
    </source>
</evidence>
<proteinExistence type="predicted"/>
<reference evidence="1 2" key="1">
    <citation type="submission" date="2012-10" db="EMBL/GenBank/DDBJ databases">
        <authorList>
            <person name="Harkins D.M."/>
            <person name="Durkin A.S."/>
            <person name="Brinkac L.M."/>
            <person name="Haft D.H."/>
            <person name="Selengut J.D."/>
            <person name="Sanka R."/>
            <person name="DePew J."/>
            <person name="Purushe J."/>
            <person name="Whelen A.C."/>
            <person name="Vinetz J.M."/>
            <person name="Sutton G.G."/>
            <person name="Nierman W.C."/>
            <person name="Fouts D.E."/>
        </authorList>
    </citation>
    <scope>NUCLEOTIDE SEQUENCE [LARGE SCALE GENOMIC DNA]</scope>
    <source>
        <strain evidence="1 2">2006001853</strain>
    </source>
</reference>
<dbReference type="NCBIfam" id="NF047688">
    <property type="entry name" value="LIMLP_19325_fam"/>
    <property type="match status" value="1"/>
</dbReference>
<accession>A0A828Z4N4</accession>